<dbReference type="PANTHER" id="PTHR30404">
    <property type="entry name" value="N-ACETYLMURAMOYL-L-ALANINE AMIDASE"/>
    <property type="match status" value="1"/>
</dbReference>
<feature type="domain" description="MurNAc-LAA" evidence="2">
    <location>
        <begin position="119"/>
        <end position="231"/>
    </location>
</feature>
<keyword evidence="1" id="KW-0378">Hydrolase</keyword>
<dbReference type="AlphaFoldDB" id="A0A9D1LWK1"/>
<protein>
    <submittedName>
        <fullName evidence="3">N-acetylmuramoyl-L-alanine amidase</fullName>
    </submittedName>
</protein>
<dbReference type="GO" id="GO:0009253">
    <property type="term" value="P:peptidoglycan catabolic process"/>
    <property type="evidence" value="ECO:0007669"/>
    <property type="project" value="InterPro"/>
</dbReference>
<reference evidence="3" key="1">
    <citation type="submission" date="2020-10" db="EMBL/GenBank/DDBJ databases">
        <authorList>
            <person name="Gilroy R."/>
        </authorList>
    </citation>
    <scope>NUCLEOTIDE SEQUENCE</scope>
    <source>
        <strain evidence="3">ChiSjej4B22-9803</strain>
    </source>
</reference>
<dbReference type="InterPro" id="IPR050695">
    <property type="entry name" value="N-acetylmuramoyl_amidase_3"/>
</dbReference>
<name>A0A9D1LWK1_9FIRM</name>
<dbReference type="PANTHER" id="PTHR30404:SF0">
    <property type="entry name" value="N-ACETYLMURAMOYL-L-ALANINE AMIDASE AMIC"/>
    <property type="match status" value="1"/>
</dbReference>
<evidence type="ECO:0000259" key="2">
    <source>
        <dbReference type="SMART" id="SM00646"/>
    </source>
</evidence>
<dbReference type="SUPFAM" id="SSF53187">
    <property type="entry name" value="Zn-dependent exopeptidases"/>
    <property type="match status" value="1"/>
</dbReference>
<organism evidence="3 4">
    <name type="scientific">Candidatus Avimonoglobus intestinipullorum</name>
    <dbReference type="NCBI Taxonomy" id="2840699"/>
    <lineage>
        <taxon>Bacteria</taxon>
        <taxon>Bacillati</taxon>
        <taxon>Bacillota</taxon>
        <taxon>Clostridia</taxon>
        <taxon>Eubacteriales</taxon>
        <taxon>Candidatus Avimonoglobus</taxon>
    </lineage>
</organism>
<dbReference type="Gene3D" id="3.40.630.40">
    <property type="entry name" value="Zn-dependent exopeptidases"/>
    <property type="match status" value="1"/>
</dbReference>
<dbReference type="Proteomes" id="UP000824111">
    <property type="component" value="Unassembled WGS sequence"/>
</dbReference>
<reference evidence="3" key="2">
    <citation type="journal article" date="2021" name="PeerJ">
        <title>Extensive microbial diversity within the chicken gut microbiome revealed by metagenomics and culture.</title>
        <authorList>
            <person name="Gilroy R."/>
            <person name="Ravi A."/>
            <person name="Getino M."/>
            <person name="Pursley I."/>
            <person name="Horton D.L."/>
            <person name="Alikhan N.F."/>
            <person name="Baker D."/>
            <person name="Gharbi K."/>
            <person name="Hall N."/>
            <person name="Watson M."/>
            <person name="Adriaenssens E.M."/>
            <person name="Foster-Nyarko E."/>
            <person name="Jarju S."/>
            <person name="Secka A."/>
            <person name="Antonio M."/>
            <person name="Oren A."/>
            <person name="Chaudhuri R.R."/>
            <person name="La Ragione R."/>
            <person name="Hildebrand F."/>
            <person name="Pallen M.J."/>
        </authorList>
    </citation>
    <scope>NUCLEOTIDE SEQUENCE</scope>
    <source>
        <strain evidence="3">ChiSjej4B22-9803</strain>
    </source>
</reference>
<comment type="caution">
    <text evidence="3">The sequence shown here is derived from an EMBL/GenBank/DDBJ whole genome shotgun (WGS) entry which is preliminary data.</text>
</comment>
<accession>A0A9D1LWK1</accession>
<dbReference type="CDD" id="cd02696">
    <property type="entry name" value="MurNAc-LAA"/>
    <property type="match status" value="1"/>
</dbReference>
<dbReference type="SMART" id="SM00646">
    <property type="entry name" value="Ami_3"/>
    <property type="match status" value="1"/>
</dbReference>
<dbReference type="EMBL" id="DVND01000210">
    <property type="protein sequence ID" value="HIU49359.1"/>
    <property type="molecule type" value="Genomic_DNA"/>
</dbReference>
<evidence type="ECO:0000313" key="4">
    <source>
        <dbReference type="Proteomes" id="UP000824111"/>
    </source>
</evidence>
<gene>
    <name evidence="3" type="ORF">IAB04_08315</name>
</gene>
<sequence>MFIVRSRKSVVWGLIFAVVGLTLGAAVKFSPYVKTFGYGEKDRIAVVVDAGHGQPDGGTVGAGGTVEQEINLAIAQKLCEVLEGKGIRTVMTRTSEEGLQGEHAGSVREMKREDMNKRTEIMKTSKADLFVSIHMNSFDSPKISGLRLFYDKEHPEMKELAEIMQQKMGGVTGAQMKAVKAADERLFLMKNPPLPSILVECGFLSNPEEEQKLNDAEYQAKLAWAIADSIEKYFAAGE</sequence>
<proteinExistence type="predicted"/>
<dbReference type="Pfam" id="PF01520">
    <property type="entry name" value="Amidase_3"/>
    <property type="match status" value="1"/>
</dbReference>
<evidence type="ECO:0000256" key="1">
    <source>
        <dbReference type="ARBA" id="ARBA00022801"/>
    </source>
</evidence>
<evidence type="ECO:0000313" key="3">
    <source>
        <dbReference type="EMBL" id="HIU49359.1"/>
    </source>
</evidence>
<dbReference type="GO" id="GO:0008745">
    <property type="term" value="F:N-acetylmuramoyl-L-alanine amidase activity"/>
    <property type="evidence" value="ECO:0007669"/>
    <property type="project" value="InterPro"/>
</dbReference>
<dbReference type="GO" id="GO:0030288">
    <property type="term" value="C:outer membrane-bounded periplasmic space"/>
    <property type="evidence" value="ECO:0007669"/>
    <property type="project" value="TreeGrafter"/>
</dbReference>
<dbReference type="InterPro" id="IPR002508">
    <property type="entry name" value="MurNAc-LAA_cat"/>
</dbReference>